<proteinExistence type="predicted"/>
<reference evidence="3 4" key="1">
    <citation type="submission" date="2024-04" db="EMBL/GenBank/DDBJ databases">
        <authorList>
            <person name="Cremers G."/>
        </authorList>
    </citation>
    <scope>NUCLEOTIDE SEQUENCE [LARGE SCALE GENOMIC DNA]</scope>
    <source>
        <strain evidence="3">MeCH1-AG</strain>
    </source>
</reference>
<organism evidence="3 4">
    <name type="scientific">Candidatus Methylocalor cossyra</name>
    <dbReference type="NCBI Taxonomy" id="3108543"/>
    <lineage>
        <taxon>Bacteria</taxon>
        <taxon>Pseudomonadati</taxon>
        <taxon>Pseudomonadota</taxon>
        <taxon>Gammaproteobacteria</taxon>
        <taxon>Methylococcales</taxon>
        <taxon>Methylococcaceae</taxon>
        <taxon>Candidatus Methylocalor</taxon>
    </lineage>
</organism>
<evidence type="ECO:0000313" key="4">
    <source>
        <dbReference type="Proteomes" id="UP001497493"/>
    </source>
</evidence>
<feature type="region of interest" description="Disordered" evidence="1">
    <location>
        <begin position="21"/>
        <end position="57"/>
    </location>
</feature>
<sequence length="57" mass="5212">MKKWIALGLITASLALGACQDRNAGNQGAPGGPPGGGPANPPGGGPANPPGGGPGGR</sequence>
<accession>A0ABM9NJE8</accession>
<dbReference type="EC" id="4.6.1.1" evidence="3"/>
<feature type="chain" id="PRO_5046608124" evidence="2">
    <location>
        <begin position="25"/>
        <end position="57"/>
    </location>
</feature>
<keyword evidence="3" id="KW-0456">Lyase</keyword>
<evidence type="ECO:0000256" key="2">
    <source>
        <dbReference type="SAM" id="SignalP"/>
    </source>
</evidence>
<keyword evidence="2" id="KW-0732">Signal</keyword>
<feature type="compositionally biased region" description="Pro residues" evidence="1">
    <location>
        <begin position="31"/>
        <end position="57"/>
    </location>
</feature>
<dbReference type="GO" id="GO:0004016">
    <property type="term" value="F:adenylate cyclase activity"/>
    <property type="evidence" value="ECO:0007669"/>
    <property type="project" value="UniProtKB-EC"/>
</dbReference>
<evidence type="ECO:0000313" key="3">
    <source>
        <dbReference type="EMBL" id="CAL1240756.1"/>
    </source>
</evidence>
<dbReference type="EMBL" id="OZ026884">
    <property type="protein sequence ID" value="CAL1240756.1"/>
    <property type="molecule type" value="Genomic_DNA"/>
</dbReference>
<feature type="signal peptide" evidence="2">
    <location>
        <begin position="1"/>
        <end position="24"/>
    </location>
</feature>
<keyword evidence="4" id="KW-1185">Reference proteome</keyword>
<protein>
    <submittedName>
        <fullName evidence="3">Adenylate cyclase</fullName>
        <ecNumber evidence="3">4.6.1.1</ecNumber>
    </submittedName>
</protein>
<evidence type="ECO:0000256" key="1">
    <source>
        <dbReference type="SAM" id="MobiDB-lite"/>
    </source>
</evidence>
<dbReference type="Proteomes" id="UP001497493">
    <property type="component" value="Chromosome"/>
</dbReference>
<gene>
    <name evidence="3" type="ORF">MECH1_V1_1980</name>
</gene>
<dbReference type="PROSITE" id="PS51257">
    <property type="entry name" value="PROKAR_LIPOPROTEIN"/>
    <property type="match status" value="1"/>
</dbReference>
<name>A0ABM9NJE8_9GAMM</name>